<evidence type="ECO:0000313" key="3">
    <source>
        <dbReference type="Proteomes" id="UP001446871"/>
    </source>
</evidence>
<keyword evidence="3" id="KW-1185">Reference proteome</keyword>
<name>A0ABR1VNB9_9PEZI</name>
<organism evidence="2 3">
    <name type="scientific">Apiospora saccharicola</name>
    <dbReference type="NCBI Taxonomy" id="335842"/>
    <lineage>
        <taxon>Eukaryota</taxon>
        <taxon>Fungi</taxon>
        <taxon>Dikarya</taxon>
        <taxon>Ascomycota</taxon>
        <taxon>Pezizomycotina</taxon>
        <taxon>Sordariomycetes</taxon>
        <taxon>Xylariomycetidae</taxon>
        <taxon>Amphisphaeriales</taxon>
        <taxon>Apiosporaceae</taxon>
        <taxon>Apiospora</taxon>
    </lineage>
</organism>
<comment type="caution">
    <text evidence="2">The sequence shown here is derived from an EMBL/GenBank/DDBJ whole genome shotgun (WGS) entry which is preliminary data.</text>
</comment>
<feature type="compositionally biased region" description="Low complexity" evidence="1">
    <location>
        <begin position="33"/>
        <end position="48"/>
    </location>
</feature>
<protein>
    <submittedName>
        <fullName evidence="2">Uncharacterized protein</fullName>
    </submittedName>
</protein>
<feature type="region of interest" description="Disordered" evidence="1">
    <location>
        <begin position="15"/>
        <end position="71"/>
    </location>
</feature>
<dbReference type="EMBL" id="JAQQWM010000003">
    <property type="protein sequence ID" value="KAK8072744.1"/>
    <property type="molecule type" value="Genomic_DNA"/>
</dbReference>
<proteinExistence type="predicted"/>
<dbReference type="Proteomes" id="UP001446871">
    <property type="component" value="Unassembled WGS sequence"/>
</dbReference>
<sequence>MASYQVRLEEERKRLEKKLGQVNQRYDALTRKSQTQAPISSPSTPTSAGQREATPKVLHKSYLQPTTASSNRTKSLCTVNATTAKTTPTRPKLTVSCSSWHFMQHTASSRQKIGKGSTIPPSRQEIPDLWDAKEDTEEVPEEVAEEVAEDSTSEPTAEDLAYKPRPPPMSAQRVELLAEQTRLEDDSWKDPAASYVIIPSDIGYWFLCEAYSIVQEVFHDFCKTHQPLLWLRQFPGGPQEVRFEWSTNNIYCNYWNIPEMSIWGKLGDARLLRNELCHFLGQVYTYAYEGHLEDAQRFAVALSDARRAASLRALRDKLMDVAADTLREVENLGYLAIASKERYWEAHHEKFLQRFEGSYEKGDARLNIKGVEFSSAIELAFQAWIWQKETQASRFEFLKETPDQDPNGQNEE</sequence>
<evidence type="ECO:0000256" key="1">
    <source>
        <dbReference type="SAM" id="MobiDB-lite"/>
    </source>
</evidence>
<evidence type="ECO:0000313" key="2">
    <source>
        <dbReference type="EMBL" id="KAK8072744.1"/>
    </source>
</evidence>
<gene>
    <name evidence="2" type="ORF">PG996_006092</name>
</gene>
<accession>A0ABR1VNB9</accession>
<feature type="region of interest" description="Disordered" evidence="1">
    <location>
        <begin position="145"/>
        <end position="165"/>
    </location>
</feature>
<reference evidence="2 3" key="1">
    <citation type="submission" date="2023-01" db="EMBL/GenBank/DDBJ databases">
        <title>Analysis of 21 Apiospora genomes using comparative genomics revels a genus with tremendous synthesis potential of carbohydrate active enzymes and secondary metabolites.</title>
        <authorList>
            <person name="Sorensen T."/>
        </authorList>
    </citation>
    <scope>NUCLEOTIDE SEQUENCE [LARGE SCALE GENOMIC DNA]</scope>
    <source>
        <strain evidence="2 3">CBS 83171</strain>
    </source>
</reference>